<feature type="compositionally biased region" description="Acidic residues" evidence="6">
    <location>
        <begin position="56"/>
        <end position="74"/>
    </location>
</feature>
<sequence>MQSTVQNLREGLWNLPSTVNSLLLAGTLLDSGRGSSSEELTREQKTRSPAERDDNNNDDAEEEPPDSEQEDDELLEKRTHASDRRSAEPMSSSVGSLRALCDEPEQDERGEKDPTATTTTAGAPDPAVLRVKWQLVPLDQNASLVELSQAIDVCRTLVRSNAYGPDTDQSKWLVRHLVELRYRYRELVDFSRDPEAVLEETEVILGHHFVRRKQFPLQQLQRNRHLYCDHCSGVIWNVVQASYVCNDCSFAVHHKCLRNVLRICAHVVTTEHKLPIECICPEIGLAFQKYTCAECGTQLSYNTSTAINCFGLEFKAGKCVPRTRQLIILIFYCFAFTRLEKLNSIQPRLCDYTGLYYCPACHWNDTSIIPARITNNWDFVPRKVCRASRQQINLLLAKPVIRLEEKNPRLFTFIPQLAEVKRARVQLGEMKRYLIACRLADETRLVVKQIGKRRHLMESIELYSVADLVGVEDGTLLNYLRTIRATFEHHIRNCVICSGKAYICEFCNNDQILFPFDDDAICCTQCNAVSHRECYQRRKSRCAKCARLRRRALQTLREQLDLENGN</sequence>
<evidence type="ECO:0000313" key="8">
    <source>
        <dbReference type="EnsemblMetazoa" id="ACOM024930-PA.1"/>
    </source>
</evidence>
<keyword evidence="1" id="KW-0479">Metal-binding</keyword>
<evidence type="ECO:0000256" key="2">
    <source>
        <dbReference type="ARBA" id="ARBA00022737"/>
    </source>
</evidence>
<accession>A0A8W7P3P8</accession>
<dbReference type="InterPro" id="IPR046349">
    <property type="entry name" value="C1-like_sf"/>
</dbReference>
<dbReference type="PANTHER" id="PTHR12326:SF3">
    <property type="entry name" value="DIFFERENTIALLY EXPRESSED IN FDCP 8 HOMOLOG"/>
    <property type="match status" value="1"/>
</dbReference>
<evidence type="ECO:0000256" key="4">
    <source>
        <dbReference type="ARBA" id="ARBA00022833"/>
    </source>
</evidence>
<feature type="compositionally biased region" description="Low complexity" evidence="6">
    <location>
        <begin position="115"/>
        <end position="124"/>
    </location>
</feature>
<dbReference type="AlphaFoldDB" id="A0A8W7P3P8"/>
<keyword evidence="4" id="KW-0862">Zinc</keyword>
<comment type="similarity">
    <text evidence="5">Belongs to the DEF8 family.</text>
</comment>
<evidence type="ECO:0000256" key="3">
    <source>
        <dbReference type="ARBA" id="ARBA00022771"/>
    </source>
</evidence>
<evidence type="ECO:0000256" key="1">
    <source>
        <dbReference type="ARBA" id="ARBA00022723"/>
    </source>
</evidence>
<feature type="region of interest" description="Disordered" evidence="6">
    <location>
        <begin position="29"/>
        <end position="124"/>
    </location>
</feature>
<organism evidence="8">
    <name type="scientific">Anopheles coluzzii</name>
    <name type="common">African malaria mosquito</name>
    <dbReference type="NCBI Taxonomy" id="1518534"/>
    <lineage>
        <taxon>Eukaryota</taxon>
        <taxon>Metazoa</taxon>
        <taxon>Ecdysozoa</taxon>
        <taxon>Arthropoda</taxon>
        <taxon>Hexapoda</taxon>
        <taxon>Insecta</taxon>
        <taxon>Pterygota</taxon>
        <taxon>Neoptera</taxon>
        <taxon>Endopterygota</taxon>
        <taxon>Diptera</taxon>
        <taxon>Nematocera</taxon>
        <taxon>Culicoidea</taxon>
        <taxon>Culicidae</taxon>
        <taxon>Anophelinae</taxon>
        <taxon>Anopheles</taxon>
    </lineage>
</organism>
<dbReference type="Gene3D" id="3.30.60.20">
    <property type="match status" value="1"/>
</dbReference>
<dbReference type="VEuPathDB" id="VectorBase:ACON2_042180"/>
<dbReference type="InterPro" id="IPR002219">
    <property type="entry name" value="PKC_DAG/PE"/>
</dbReference>
<keyword evidence="3" id="KW-0863">Zinc-finger</keyword>
<dbReference type="PANTHER" id="PTHR12326">
    <property type="entry name" value="PLECKSTRIN HOMOLOGY DOMAIN CONTAINING PROTEIN"/>
    <property type="match status" value="1"/>
</dbReference>
<evidence type="ECO:0000259" key="7">
    <source>
        <dbReference type="PROSITE" id="PS50081"/>
    </source>
</evidence>
<dbReference type="PROSITE" id="PS50081">
    <property type="entry name" value="ZF_DAG_PE_2"/>
    <property type="match status" value="2"/>
</dbReference>
<dbReference type="InterPro" id="IPR025258">
    <property type="entry name" value="RH_dom"/>
</dbReference>
<dbReference type="InterPro" id="IPR047983">
    <property type="entry name" value="DEF8_C1"/>
</dbReference>
<keyword evidence="2" id="KW-0677">Repeat</keyword>
<dbReference type="EnsemblMetazoa" id="ACOM024930-RA">
    <property type="protein sequence ID" value="ACOM024930-PA.1"/>
    <property type="gene ID" value="ACOM024930"/>
</dbReference>
<reference evidence="8" key="1">
    <citation type="submission" date="2022-08" db="UniProtKB">
        <authorList>
            <consortium name="EnsemblMetazoa"/>
        </authorList>
    </citation>
    <scope>IDENTIFICATION</scope>
</reference>
<proteinExistence type="inferred from homology"/>
<feature type="domain" description="Phorbol-ester/DAG-type" evidence="7">
    <location>
        <begin position="206"/>
        <end position="264"/>
    </location>
</feature>
<dbReference type="Pfam" id="PF00130">
    <property type="entry name" value="C1_1"/>
    <property type="match status" value="1"/>
</dbReference>
<dbReference type="SMART" id="SM01175">
    <property type="entry name" value="DUF4206"/>
    <property type="match status" value="1"/>
</dbReference>
<dbReference type="Pfam" id="PF13901">
    <property type="entry name" value="RH_dom"/>
    <property type="match status" value="1"/>
</dbReference>
<evidence type="ECO:0000256" key="6">
    <source>
        <dbReference type="SAM" id="MobiDB-lite"/>
    </source>
</evidence>
<dbReference type="SUPFAM" id="SSF57889">
    <property type="entry name" value="Cysteine-rich domain"/>
    <property type="match status" value="1"/>
</dbReference>
<dbReference type="GO" id="GO:0008270">
    <property type="term" value="F:zinc ion binding"/>
    <property type="evidence" value="ECO:0007669"/>
    <property type="project" value="UniProtKB-KW"/>
</dbReference>
<dbReference type="Proteomes" id="UP000075882">
    <property type="component" value="Unassembled WGS sequence"/>
</dbReference>
<feature type="domain" description="Phorbol-ester/DAG-type" evidence="7">
    <location>
        <begin position="488"/>
        <end position="542"/>
    </location>
</feature>
<feature type="compositionally biased region" description="Basic and acidic residues" evidence="6">
    <location>
        <begin position="39"/>
        <end position="55"/>
    </location>
</feature>
<protein>
    <recommendedName>
        <fullName evidence="7">Phorbol-ester/DAG-type domain-containing protein</fullName>
    </recommendedName>
</protein>
<name>A0A8W7P3P8_ANOCL</name>
<evidence type="ECO:0000256" key="5">
    <source>
        <dbReference type="ARBA" id="ARBA00029450"/>
    </source>
</evidence>
<dbReference type="SMART" id="SM00109">
    <property type="entry name" value="C1"/>
    <property type="match status" value="1"/>
</dbReference>
<feature type="compositionally biased region" description="Basic and acidic residues" evidence="6">
    <location>
        <begin position="75"/>
        <end position="87"/>
    </location>
</feature>
<dbReference type="CDD" id="cd20819">
    <property type="entry name" value="C1_DEF8"/>
    <property type="match status" value="1"/>
</dbReference>
<dbReference type="InterPro" id="IPR051366">
    <property type="entry name" value="DEF8"/>
</dbReference>